<dbReference type="GO" id="GO:0016787">
    <property type="term" value="F:hydrolase activity"/>
    <property type="evidence" value="ECO:0007669"/>
    <property type="project" value="UniProtKB-KW"/>
</dbReference>
<keyword evidence="1" id="KW-0732">Signal</keyword>
<keyword evidence="4" id="KW-1185">Reference proteome</keyword>
<dbReference type="InterPro" id="IPR050789">
    <property type="entry name" value="Diverse_Enzym_Activities"/>
</dbReference>
<evidence type="ECO:0000313" key="4">
    <source>
        <dbReference type="Proteomes" id="UP001216907"/>
    </source>
</evidence>
<dbReference type="EMBL" id="JARRAG010000001">
    <property type="protein sequence ID" value="MDG3002499.1"/>
    <property type="molecule type" value="Genomic_DNA"/>
</dbReference>
<dbReference type="InterPro" id="IPR012338">
    <property type="entry name" value="Beta-lactam/transpept-like"/>
</dbReference>
<organism evidence="3 4">
    <name type="scientific">Paludisphaera mucosa</name>
    <dbReference type="NCBI Taxonomy" id="3030827"/>
    <lineage>
        <taxon>Bacteria</taxon>
        <taxon>Pseudomonadati</taxon>
        <taxon>Planctomycetota</taxon>
        <taxon>Planctomycetia</taxon>
        <taxon>Isosphaerales</taxon>
        <taxon>Isosphaeraceae</taxon>
        <taxon>Paludisphaera</taxon>
    </lineage>
</organism>
<dbReference type="Proteomes" id="UP001216907">
    <property type="component" value="Unassembled WGS sequence"/>
</dbReference>
<dbReference type="SUPFAM" id="SSF56601">
    <property type="entry name" value="beta-lactamase/transpeptidase-like"/>
    <property type="match status" value="1"/>
</dbReference>
<dbReference type="RefSeq" id="WP_277858863.1">
    <property type="nucleotide sequence ID" value="NZ_JARRAG010000001.1"/>
</dbReference>
<comment type="caution">
    <text evidence="3">The sequence shown here is derived from an EMBL/GenBank/DDBJ whole genome shotgun (WGS) entry which is preliminary data.</text>
</comment>
<feature type="signal peptide" evidence="1">
    <location>
        <begin position="1"/>
        <end position="33"/>
    </location>
</feature>
<sequence>MIRISPKHRLASDLALRLGALLACLLAAGATSAAPPDPIVARLDTVLERAIEEKRIVGAVVLAARDGQVVYHRAVGMANREAGRPMRENAVFRLASVTKPIVSAAALALVDEGRLSLDDPVTKWLPSFRPRLADGRAPAITVRHLLTHTSGLGYGFAEPADGPYHRAGVSDGLDQPGLTLDENLRRLASAPLLFEPGTAWRYSLATDVLGAVVSRAGGDPLPTLVERTVTGPLGMKDASFFYPPPARLVVPYVDGSPEPARMAAVQVVPFGDGAGVRFEPGRAFDPTSYASGGGGMIGTARDVLTLLEAIRKGGGPILKPETARAMTSPQTGDLTGVASGPGWAFGYGVAVVTDPAVAQTPLSAGSYQWGGVYGHYWFVDPVRKLTVVSLSNTALEGMWGGTTKAIREAACEAANP</sequence>
<name>A0ABT6F4L7_9BACT</name>
<dbReference type="Pfam" id="PF00144">
    <property type="entry name" value="Beta-lactamase"/>
    <property type="match status" value="1"/>
</dbReference>
<gene>
    <name evidence="3" type="ORF">PZE19_01755</name>
</gene>
<evidence type="ECO:0000256" key="1">
    <source>
        <dbReference type="SAM" id="SignalP"/>
    </source>
</evidence>
<reference evidence="3 4" key="1">
    <citation type="submission" date="2023-03" db="EMBL/GenBank/DDBJ databases">
        <title>Paludisphaera mucosa sp. nov. a novel planctomycete from northern fen.</title>
        <authorList>
            <person name="Ivanova A."/>
        </authorList>
    </citation>
    <scope>NUCLEOTIDE SEQUENCE [LARGE SCALE GENOMIC DNA]</scope>
    <source>
        <strain evidence="3 4">Pla2</strain>
    </source>
</reference>
<dbReference type="EC" id="3.1.1.103" evidence="3"/>
<feature type="chain" id="PRO_5045608354" evidence="1">
    <location>
        <begin position="34"/>
        <end position="416"/>
    </location>
</feature>
<proteinExistence type="predicted"/>
<dbReference type="InterPro" id="IPR001466">
    <property type="entry name" value="Beta-lactam-related"/>
</dbReference>
<evidence type="ECO:0000313" key="3">
    <source>
        <dbReference type="EMBL" id="MDG3002499.1"/>
    </source>
</evidence>
<feature type="domain" description="Beta-lactamase-related" evidence="2">
    <location>
        <begin position="44"/>
        <end position="401"/>
    </location>
</feature>
<protein>
    <submittedName>
        <fullName evidence="3">Serine hydrolase</fullName>
        <ecNumber evidence="3">3.1.1.103</ecNumber>
    </submittedName>
</protein>
<evidence type="ECO:0000259" key="2">
    <source>
        <dbReference type="Pfam" id="PF00144"/>
    </source>
</evidence>
<dbReference type="Gene3D" id="3.40.710.10">
    <property type="entry name" value="DD-peptidase/beta-lactamase superfamily"/>
    <property type="match status" value="1"/>
</dbReference>
<dbReference type="PANTHER" id="PTHR43283:SF3">
    <property type="entry name" value="BETA-LACTAMASE FAMILY PROTEIN (AFU_ORTHOLOGUE AFUA_5G07500)"/>
    <property type="match status" value="1"/>
</dbReference>
<keyword evidence="3" id="KW-0378">Hydrolase</keyword>
<accession>A0ABT6F4L7</accession>
<dbReference type="PANTHER" id="PTHR43283">
    <property type="entry name" value="BETA-LACTAMASE-RELATED"/>
    <property type="match status" value="1"/>
</dbReference>